<accession>A0ACA9QMG7</accession>
<name>A0ACA9QMG7_9GLOM</name>
<feature type="non-terminal residue" evidence="1">
    <location>
        <position position="1"/>
    </location>
</feature>
<gene>
    <name evidence="1" type="ORF">DHETER_LOCUS15012</name>
</gene>
<protein>
    <submittedName>
        <fullName evidence="1">9283_t:CDS:1</fullName>
    </submittedName>
</protein>
<feature type="non-terminal residue" evidence="1">
    <location>
        <position position="74"/>
    </location>
</feature>
<evidence type="ECO:0000313" key="1">
    <source>
        <dbReference type="EMBL" id="CAG8756905.1"/>
    </source>
</evidence>
<evidence type="ECO:0000313" key="2">
    <source>
        <dbReference type="Proteomes" id="UP000789702"/>
    </source>
</evidence>
<dbReference type="Proteomes" id="UP000789702">
    <property type="component" value="Unassembled WGS sequence"/>
</dbReference>
<comment type="caution">
    <text evidence="1">The sequence shown here is derived from an EMBL/GenBank/DDBJ whole genome shotgun (WGS) entry which is preliminary data.</text>
</comment>
<reference evidence="1" key="1">
    <citation type="submission" date="2021-06" db="EMBL/GenBank/DDBJ databases">
        <authorList>
            <person name="Kallberg Y."/>
            <person name="Tangrot J."/>
            <person name="Rosling A."/>
        </authorList>
    </citation>
    <scope>NUCLEOTIDE SEQUENCE</scope>
    <source>
        <strain evidence="1">IL203A</strain>
    </source>
</reference>
<keyword evidence="2" id="KW-1185">Reference proteome</keyword>
<sequence length="74" mass="8389">TEAEKEPCGDLEKWSQPKSYDTKTVTNLSQLDNISSEVSELKQDDENNKVDTIQIIEQGLMQELFQNTSGIEIN</sequence>
<proteinExistence type="predicted"/>
<dbReference type="EMBL" id="CAJVPU010049152">
    <property type="protein sequence ID" value="CAG8756905.1"/>
    <property type="molecule type" value="Genomic_DNA"/>
</dbReference>
<organism evidence="1 2">
    <name type="scientific">Dentiscutata heterogama</name>
    <dbReference type="NCBI Taxonomy" id="1316150"/>
    <lineage>
        <taxon>Eukaryota</taxon>
        <taxon>Fungi</taxon>
        <taxon>Fungi incertae sedis</taxon>
        <taxon>Mucoromycota</taxon>
        <taxon>Glomeromycotina</taxon>
        <taxon>Glomeromycetes</taxon>
        <taxon>Diversisporales</taxon>
        <taxon>Gigasporaceae</taxon>
        <taxon>Dentiscutata</taxon>
    </lineage>
</organism>